<sequence length="806" mass="90621">MYHRPTQPTVTSDSAEDDSDEVIVDESNRDFFLPSSLSSFGLSAISDDQDNTFSRREPRHLTGTAPALVNMHSQETRAYPSDISPMGLPYDADNDQTAAWDEFGADSFPPPPPPLNIMDIDPQEYPSYSNPLRHQLESPHPQSYDVQYTRRPGDSQPPDLFQQIPPPPTPPSTSLQQHHQPQQQQPPIDVFADRIPLDVSRLSPWQRRKPRPHEDATNQTTPFSALGLRWHKDMTYKSKTNTQPKDKESKKNSSERQTSPRAKKLGRQGSSSRSLGKPDIVRGIGEPLPWRPGQREPSSPTFAVQRDPTLPARELSYDCRSGQGRMYVGQGQGEHPDYRPVESTCSSVPDPSSPQILFSVDQGPFPFLKSRSTSSDESHSKRGSTSRVKRKTRKKQKKKSDSLGLRQGQRDQNSPRPGRHFRNQTLPYPQHQYFHPSPRASPTPRLHREENCPDQHVTTQLLFDDPHALPHTDEDNEASNLNMMSFRRYSDAEEMSHSNLYPFEENLPLYQYSAENVRPNNASANRGNPRAGVITSKTNIPPGTVDHSGYNFNSRANQVTKRESLPKNLQDLDISIRDEFEQIRKQYQKKGDASLSVINNNVNRTKHSPKTSKKNSGYHSSSSSNCEGSVPKADQASFRPSPSPSPGFLAFQNPHTQLTDGKVNNAARAAPEVFKEYSLDLDNPPVGKLDRDDEMIRRKRCRKHVCFLLLVMLVVVVAAAVAVLALTLGVDVTKEIISSKTKPKYAVARGNLTLKIVNRNFTSSLLMSNSQTYRDLAEAYTRQLDKLFLRSNLSQVYSGSTVVGFR</sequence>
<gene>
    <name evidence="4" type="ORF">ElyMa_002026700</name>
</gene>
<keyword evidence="2" id="KW-0472">Membrane</keyword>
<dbReference type="Gene3D" id="3.30.70.960">
    <property type="entry name" value="SEA domain"/>
    <property type="match status" value="1"/>
</dbReference>
<feature type="region of interest" description="Disordered" evidence="1">
    <location>
        <begin position="201"/>
        <end position="312"/>
    </location>
</feature>
<accession>A0AAV4F5Y0</accession>
<feature type="compositionally biased region" description="Low complexity" evidence="1">
    <location>
        <begin position="172"/>
        <end position="187"/>
    </location>
</feature>
<dbReference type="InterPro" id="IPR000082">
    <property type="entry name" value="SEA_dom"/>
</dbReference>
<feature type="region of interest" description="Disordered" evidence="1">
    <location>
        <begin position="79"/>
        <end position="189"/>
    </location>
</feature>
<feature type="region of interest" description="Disordered" evidence="1">
    <location>
        <begin position="1"/>
        <end position="22"/>
    </location>
</feature>
<keyword evidence="2" id="KW-1133">Transmembrane helix</keyword>
<dbReference type="PROSITE" id="PS50024">
    <property type="entry name" value="SEA"/>
    <property type="match status" value="1"/>
</dbReference>
<evidence type="ECO:0000256" key="2">
    <source>
        <dbReference type="SAM" id="Phobius"/>
    </source>
</evidence>
<feature type="region of interest" description="Disordered" evidence="1">
    <location>
        <begin position="43"/>
        <end position="66"/>
    </location>
</feature>
<feature type="region of interest" description="Disordered" evidence="1">
    <location>
        <begin position="587"/>
        <end position="654"/>
    </location>
</feature>
<dbReference type="EMBL" id="BMAT01004126">
    <property type="protein sequence ID" value="GFR68627.1"/>
    <property type="molecule type" value="Genomic_DNA"/>
</dbReference>
<dbReference type="Proteomes" id="UP000762676">
    <property type="component" value="Unassembled WGS sequence"/>
</dbReference>
<feature type="compositionally biased region" description="Polar residues" evidence="1">
    <location>
        <begin position="550"/>
        <end position="559"/>
    </location>
</feature>
<feature type="compositionally biased region" description="Basic residues" evidence="1">
    <location>
        <begin position="604"/>
        <end position="613"/>
    </location>
</feature>
<feature type="compositionally biased region" description="Basic and acidic residues" evidence="1">
    <location>
        <begin position="244"/>
        <end position="254"/>
    </location>
</feature>
<dbReference type="Pfam" id="PF01390">
    <property type="entry name" value="SEA"/>
    <property type="match status" value="1"/>
</dbReference>
<name>A0AAV4F5Y0_9GAST</name>
<feature type="compositionally biased region" description="Polar residues" evidence="1">
    <location>
        <begin position="343"/>
        <end position="356"/>
    </location>
</feature>
<keyword evidence="5" id="KW-1185">Reference proteome</keyword>
<feature type="region of interest" description="Disordered" evidence="1">
    <location>
        <begin position="325"/>
        <end position="450"/>
    </location>
</feature>
<feature type="region of interest" description="Disordered" evidence="1">
    <location>
        <begin position="521"/>
        <end position="564"/>
    </location>
</feature>
<feature type="compositionally biased region" description="Low complexity" evidence="1">
    <location>
        <begin position="614"/>
        <end position="629"/>
    </location>
</feature>
<evidence type="ECO:0000259" key="3">
    <source>
        <dbReference type="PROSITE" id="PS50024"/>
    </source>
</evidence>
<feature type="compositionally biased region" description="Low complexity" evidence="1">
    <location>
        <begin position="267"/>
        <end position="277"/>
    </location>
</feature>
<proteinExistence type="predicted"/>
<keyword evidence="2" id="KW-0812">Transmembrane</keyword>
<dbReference type="InterPro" id="IPR036364">
    <property type="entry name" value="SEA_dom_sf"/>
</dbReference>
<feature type="compositionally biased region" description="Basic residues" evidence="1">
    <location>
        <begin position="381"/>
        <end position="398"/>
    </location>
</feature>
<organism evidence="4 5">
    <name type="scientific">Elysia marginata</name>
    <dbReference type="NCBI Taxonomy" id="1093978"/>
    <lineage>
        <taxon>Eukaryota</taxon>
        <taxon>Metazoa</taxon>
        <taxon>Spiralia</taxon>
        <taxon>Lophotrochozoa</taxon>
        <taxon>Mollusca</taxon>
        <taxon>Gastropoda</taxon>
        <taxon>Heterobranchia</taxon>
        <taxon>Euthyneura</taxon>
        <taxon>Panpulmonata</taxon>
        <taxon>Sacoglossa</taxon>
        <taxon>Placobranchoidea</taxon>
        <taxon>Plakobranchidae</taxon>
        <taxon>Elysia</taxon>
    </lineage>
</organism>
<comment type="caution">
    <text evidence="4">The sequence shown here is derived from an EMBL/GenBank/DDBJ whole genome shotgun (WGS) entry which is preliminary data.</text>
</comment>
<dbReference type="SUPFAM" id="SSF82671">
    <property type="entry name" value="SEA domain"/>
    <property type="match status" value="1"/>
</dbReference>
<feature type="transmembrane region" description="Helical" evidence="2">
    <location>
        <begin position="705"/>
        <end position="730"/>
    </location>
</feature>
<dbReference type="AlphaFoldDB" id="A0AAV4F5Y0"/>
<feature type="domain" description="SEA" evidence="3">
    <location>
        <begin position="746"/>
        <end position="806"/>
    </location>
</feature>
<evidence type="ECO:0000313" key="5">
    <source>
        <dbReference type="Proteomes" id="UP000762676"/>
    </source>
</evidence>
<evidence type="ECO:0000256" key="1">
    <source>
        <dbReference type="SAM" id="MobiDB-lite"/>
    </source>
</evidence>
<protein>
    <recommendedName>
        <fullName evidence="3">SEA domain-containing protein</fullName>
    </recommendedName>
</protein>
<reference evidence="4 5" key="1">
    <citation type="journal article" date="2021" name="Elife">
        <title>Chloroplast acquisition without the gene transfer in kleptoplastic sea slugs, Plakobranchus ocellatus.</title>
        <authorList>
            <person name="Maeda T."/>
            <person name="Takahashi S."/>
            <person name="Yoshida T."/>
            <person name="Shimamura S."/>
            <person name="Takaki Y."/>
            <person name="Nagai Y."/>
            <person name="Toyoda A."/>
            <person name="Suzuki Y."/>
            <person name="Arimoto A."/>
            <person name="Ishii H."/>
            <person name="Satoh N."/>
            <person name="Nishiyama T."/>
            <person name="Hasebe M."/>
            <person name="Maruyama T."/>
            <person name="Minagawa J."/>
            <person name="Obokata J."/>
            <person name="Shigenobu S."/>
        </authorList>
    </citation>
    <scope>NUCLEOTIDE SEQUENCE [LARGE SCALE GENOMIC DNA]</scope>
</reference>
<evidence type="ECO:0000313" key="4">
    <source>
        <dbReference type="EMBL" id="GFR68627.1"/>
    </source>
</evidence>